<gene>
    <name evidence="7" type="primary">Piso0_001386</name>
    <name evidence="7" type="ORF">GNLVRS01_PISO0F05351g</name>
</gene>
<evidence type="ECO:0000313" key="7">
    <source>
        <dbReference type="EMBL" id="CCE88614.1"/>
    </source>
</evidence>
<accession>G8YKN0</accession>
<feature type="compositionally biased region" description="Basic and acidic residues" evidence="5">
    <location>
        <begin position="230"/>
        <end position="239"/>
    </location>
</feature>
<feature type="transmembrane region" description="Helical" evidence="6">
    <location>
        <begin position="390"/>
        <end position="414"/>
    </location>
</feature>
<dbReference type="GO" id="GO:0005783">
    <property type="term" value="C:endoplasmic reticulum"/>
    <property type="evidence" value="ECO:0007669"/>
    <property type="project" value="TreeGrafter"/>
</dbReference>
<organism evidence="7 8">
    <name type="scientific">Pichia sorbitophila (strain ATCC MYA-4447 / BCRC 22081 / CBS 7064 / NBRC 10061 / NRRL Y-12695)</name>
    <name type="common">Hybrid yeast</name>
    <dbReference type="NCBI Taxonomy" id="559304"/>
    <lineage>
        <taxon>Eukaryota</taxon>
        <taxon>Fungi</taxon>
        <taxon>Dikarya</taxon>
        <taxon>Ascomycota</taxon>
        <taxon>Saccharomycotina</taxon>
        <taxon>Pichiomycetes</taxon>
        <taxon>Debaryomycetaceae</taxon>
        <taxon>Millerozyma</taxon>
    </lineage>
</organism>
<proteinExistence type="predicted"/>
<comment type="subcellular location">
    <subcellularLocation>
        <location evidence="1">Membrane</location>
        <topology evidence="1">Multi-pass membrane protein</topology>
    </subcellularLocation>
</comment>
<evidence type="ECO:0000256" key="6">
    <source>
        <dbReference type="SAM" id="Phobius"/>
    </source>
</evidence>
<feature type="transmembrane region" description="Helical" evidence="6">
    <location>
        <begin position="460"/>
        <end position="484"/>
    </location>
</feature>
<feature type="transmembrane region" description="Helical" evidence="6">
    <location>
        <begin position="426"/>
        <end position="448"/>
    </location>
</feature>
<sequence length="489" mass="54318">MIRGLVDISAFKRELSNSNELGFTDITYITFEAVTQVVLICFTGFVAARSGLLKVEGQKIISQLNVDLFTPCLVFTKLASSLSFKKMLDVIVIPIFYAVSTGISYICSRVTSSVFELNEPESDFVTAMAVFGNSNSLPVSLTLSLAYTMPGLLWEDEPDDTPDKVASRGILYLLIFQQLGQILRWSWGYNKLLRKRTSTELNRYPNRIALTDSGDDYERAGLLSDSSRPSSREMDRESSSEFGENSDDTFGDEQNHPGGEVSYTNQSLDASQEARLRYEPQVKNNWVLTTKISGGAARSLNRVANIRIVRNVLNFMNPPLYAMLVSITVASVPALQDMFFGEKKTFVRNTLTSAVEQLGSVSIPLILVVLGSNLAPSANIPPPSRHYTRIIFSSLLSRMILPSLIILPIVALCVKFVKISILDDPIFLIVAFILTISPPAIQLSQIIQINNIYQKEMSGVLFWSYVILTLPTTIFIVTASLEVLKWADK</sequence>
<dbReference type="HOGENOM" id="CLU_026460_2_0_1"/>
<keyword evidence="8" id="KW-1185">Reference proteome</keyword>
<dbReference type="eggNOG" id="KOG2722">
    <property type="taxonomic scope" value="Eukaryota"/>
</dbReference>
<dbReference type="EMBL" id="FO082054">
    <property type="protein sequence ID" value="CCE88614.1"/>
    <property type="molecule type" value="Genomic_DNA"/>
</dbReference>
<dbReference type="GO" id="GO:0016020">
    <property type="term" value="C:membrane"/>
    <property type="evidence" value="ECO:0007669"/>
    <property type="project" value="UniProtKB-SubCell"/>
</dbReference>
<keyword evidence="4 6" id="KW-0472">Membrane</keyword>
<reference evidence="7 8" key="1">
    <citation type="journal article" date="2012" name="G3 (Bethesda)">
        <title>Pichia sorbitophila, an interspecies yeast hybrid reveals early steps of genome resolution following polyploidization.</title>
        <authorList>
            <person name="Leh Louis V."/>
            <person name="Despons L."/>
            <person name="Friedrich A."/>
            <person name="Martin T."/>
            <person name="Durrens P."/>
            <person name="Casaregola S."/>
            <person name="Neuveglise C."/>
            <person name="Fairhead C."/>
            <person name="Marck C."/>
            <person name="Cruz J.A."/>
            <person name="Straub M.L."/>
            <person name="Kugler V."/>
            <person name="Sacerdot C."/>
            <person name="Uzunov Z."/>
            <person name="Thierry A."/>
            <person name="Weiss S."/>
            <person name="Bleykasten C."/>
            <person name="De Montigny J."/>
            <person name="Jacques N."/>
            <person name="Jung P."/>
            <person name="Lemaire M."/>
            <person name="Mallet S."/>
            <person name="Morel G."/>
            <person name="Richard G.F."/>
            <person name="Sarkar A."/>
            <person name="Savel G."/>
            <person name="Schacherer J."/>
            <person name="Seret M.L."/>
            <person name="Talla E."/>
            <person name="Samson G."/>
            <person name="Jubin C."/>
            <person name="Poulain J."/>
            <person name="Vacherie B."/>
            <person name="Barbe V."/>
            <person name="Pelletier E."/>
            <person name="Sherman D.J."/>
            <person name="Westhof E."/>
            <person name="Weissenbach J."/>
            <person name="Baret P.V."/>
            <person name="Wincker P."/>
            <person name="Gaillardin C."/>
            <person name="Dujon B."/>
            <person name="Souciet J.L."/>
        </authorList>
    </citation>
    <scope>NUCLEOTIDE SEQUENCE [LARGE SCALE GENOMIC DNA]</scope>
    <source>
        <strain evidence="8">ATCC MYA-4447 / BCRC 22081 / CBS 7064 / NBRC 10061 / NRRL Y-12695</strain>
    </source>
</reference>
<dbReference type="InParanoid" id="G8YKN0"/>
<evidence type="ECO:0000256" key="5">
    <source>
        <dbReference type="SAM" id="MobiDB-lite"/>
    </source>
</evidence>
<protein>
    <submittedName>
        <fullName evidence="7">Piso0_001386 protein</fullName>
    </submittedName>
</protein>
<evidence type="ECO:0000313" key="8">
    <source>
        <dbReference type="Proteomes" id="UP000005222"/>
    </source>
</evidence>
<dbReference type="Pfam" id="PF03547">
    <property type="entry name" value="Mem_trans"/>
    <property type="match status" value="1"/>
</dbReference>
<evidence type="ECO:0000256" key="4">
    <source>
        <dbReference type="ARBA" id="ARBA00023136"/>
    </source>
</evidence>
<dbReference type="STRING" id="559304.G8YKN0"/>
<feature type="transmembrane region" description="Helical" evidence="6">
    <location>
        <begin position="26"/>
        <end position="48"/>
    </location>
</feature>
<keyword evidence="2 6" id="KW-0812">Transmembrane</keyword>
<dbReference type="OMA" id="WSWGYHI"/>
<evidence type="ECO:0000256" key="2">
    <source>
        <dbReference type="ARBA" id="ARBA00022692"/>
    </source>
</evidence>
<dbReference type="InterPro" id="IPR004776">
    <property type="entry name" value="Mem_transp_PIN-like"/>
</dbReference>
<feature type="region of interest" description="Disordered" evidence="5">
    <location>
        <begin position="219"/>
        <end position="266"/>
    </location>
</feature>
<keyword evidence="3 6" id="KW-1133">Transmembrane helix</keyword>
<feature type="transmembrane region" description="Helical" evidence="6">
    <location>
        <begin position="351"/>
        <end position="370"/>
    </location>
</feature>
<name>G8YKN0_PICSO</name>
<dbReference type="Proteomes" id="UP000005222">
    <property type="component" value="Chromosome F"/>
</dbReference>
<evidence type="ECO:0000256" key="1">
    <source>
        <dbReference type="ARBA" id="ARBA00004141"/>
    </source>
</evidence>
<dbReference type="OrthoDB" id="2499604at2759"/>
<dbReference type="PANTHER" id="PTHR31794">
    <property type="entry name" value="AUXIN EFFLUX TRANSPORTER FAMILY PROTEIN (EUROFUNG)"/>
    <property type="match status" value="1"/>
</dbReference>
<dbReference type="PANTHER" id="PTHR31794:SF2">
    <property type="entry name" value="AUXIN EFFLUX TRANSPORTER FAMILY PROTEIN (EUROFUNG)"/>
    <property type="match status" value="1"/>
</dbReference>
<feature type="transmembrane region" description="Helical" evidence="6">
    <location>
        <begin position="320"/>
        <end position="339"/>
    </location>
</feature>
<dbReference type="AlphaFoldDB" id="G8YKN0"/>
<dbReference type="FunCoup" id="G8YKN0">
    <property type="interactions" value="451"/>
</dbReference>
<evidence type="ECO:0000256" key="3">
    <source>
        <dbReference type="ARBA" id="ARBA00022989"/>
    </source>
</evidence>
<dbReference type="GO" id="GO:0055085">
    <property type="term" value="P:transmembrane transport"/>
    <property type="evidence" value="ECO:0007669"/>
    <property type="project" value="InterPro"/>
</dbReference>